<protein>
    <recommendedName>
        <fullName evidence="3">VCBS repeat-containing protein</fullName>
    </recommendedName>
</protein>
<dbReference type="EMBL" id="MFBT01000039">
    <property type="protein sequence ID" value="OGD98288.1"/>
    <property type="molecule type" value="Genomic_DNA"/>
</dbReference>
<sequence>MKVPHKLYLSLIGLLLLVFATFGYQSINNTSPSNTAQEVPVELKEVKSSDYKLLHIRNEYETTSFMEAKDLNNDGVDEIIYQPRSASWYNKTFILKAGDHENLFVPFCNNCQFETHASSPEFKDLNNDGLIDITLPKVIYLFDGKDYVKQ</sequence>
<comment type="caution">
    <text evidence="1">The sequence shown here is derived from an EMBL/GenBank/DDBJ whole genome shotgun (WGS) entry which is preliminary data.</text>
</comment>
<dbReference type="Proteomes" id="UP000177039">
    <property type="component" value="Unassembled WGS sequence"/>
</dbReference>
<dbReference type="InterPro" id="IPR028994">
    <property type="entry name" value="Integrin_alpha_N"/>
</dbReference>
<gene>
    <name evidence="1" type="ORF">A3B54_04220</name>
</gene>
<reference evidence="1 2" key="1">
    <citation type="journal article" date="2016" name="Nat. Commun.">
        <title>Thousands of microbial genomes shed light on interconnected biogeochemical processes in an aquifer system.</title>
        <authorList>
            <person name="Anantharaman K."/>
            <person name="Brown C.T."/>
            <person name="Hug L.A."/>
            <person name="Sharon I."/>
            <person name="Castelle C.J."/>
            <person name="Probst A.J."/>
            <person name="Thomas B.C."/>
            <person name="Singh A."/>
            <person name="Wilkins M.J."/>
            <person name="Karaoz U."/>
            <person name="Brodie E.L."/>
            <person name="Williams K.H."/>
            <person name="Hubbard S.S."/>
            <person name="Banfield J.F."/>
        </authorList>
    </citation>
    <scope>NUCLEOTIDE SEQUENCE [LARGE SCALE GENOMIC DNA]</scope>
</reference>
<evidence type="ECO:0008006" key="3">
    <source>
        <dbReference type="Google" id="ProtNLM"/>
    </source>
</evidence>
<evidence type="ECO:0000313" key="1">
    <source>
        <dbReference type="EMBL" id="OGD98288.1"/>
    </source>
</evidence>
<organism evidence="1 2">
    <name type="scientific">Candidatus Curtissbacteria bacterium RIFCSPLOWO2_01_FULL_42_50</name>
    <dbReference type="NCBI Taxonomy" id="1797730"/>
    <lineage>
        <taxon>Bacteria</taxon>
        <taxon>Candidatus Curtissiibacteriota</taxon>
    </lineage>
</organism>
<dbReference type="AlphaFoldDB" id="A0A1F5H2G5"/>
<accession>A0A1F5H2G5</accession>
<proteinExistence type="predicted"/>
<evidence type="ECO:0000313" key="2">
    <source>
        <dbReference type="Proteomes" id="UP000177039"/>
    </source>
</evidence>
<name>A0A1F5H2G5_9BACT</name>
<dbReference type="SUPFAM" id="SSF69318">
    <property type="entry name" value="Integrin alpha N-terminal domain"/>
    <property type="match status" value="1"/>
</dbReference>